<accession>R0KKL8</accession>
<dbReference type="EMBL" id="KB745655">
    <property type="protein sequence ID" value="EOA93718.1"/>
    <property type="molecule type" value="Genomic_DNA"/>
</dbReference>
<sequence length="187" mass="20695">MWGCWGGDKDHSIVPPSADLTRGAPLELAGHPLPTLTPPWAPAPCRGCAPRAGSGWQRSLSSGPSDAESTKRVFPRHWMFLFVPRPWKSLRNPCQLRGLTDILRRSSSGLNERWARRIALTLTRQDWAARLLAGFNEDGLRHYTNHESAEQGKFQWPVLAEFGVHEVLAEPSAPHGSHEAELPSTGP</sequence>
<name>R0KKL8_ANAPL</name>
<organism evidence="1 2">
    <name type="scientific">Anas platyrhynchos</name>
    <name type="common">Mallard</name>
    <name type="synonym">Anas boschas</name>
    <dbReference type="NCBI Taxonomy" id="8839"/>
    <lineage>
        <taxon>Eukaryota</taxon>
        <taxon>Metazoa</taxon>
        <taxon>Chordata</taxon>
        <taxon>Craniata</taxon>
        <taxon>Vertebrata</taxon>
        <taxon>Euteleostomi</taxon>
        <taxon>Archelosauria</taxon>
        <taxon>Archosauria</taxon>
        <taxon>Dinosauria</taxon>
        <taxon>Saurischia</taxon>
        <taxon>Theropoda</taxon>
        <taxon>Coelurosauria</taxon>
        <taxon>Aves</taxon>
        <taxon>Neognathae</taxon>
        <taxon>Galloanserae</taxon>
        <taxon>Anseriformes</taxon>
        <taxon>Anatidae</taxon>
        <taxon>Anatinae</taxon>
        <taxon>Anas</taxon>
    </lineage>
</organism>
<dbReference type="AlphaFoldDB" id="R0KKL8"/>
<proteinExistence type="predicted"/>
<gene>
    <name evidence="1" type="ORF">Anapl_17678</name>
</gene>
<dbReference type="Proteomes" id="UP000296049">
    <property type="component" value="Unassembled WGS sequence"/>
</dbReference>
<evidence type="ECO:0000313" key="2">
    <source>
        <dbReference type="Proteomes" id="UP000296049"/>
    </source>
</evidence>
<protein>
    <submittedName>
        <fullName evidence="1">Uncharacterized protein</fullName>
    </submittedName>
</protein>
<evidence type="ECO:0000313" key="1">
    <source>
        <dbReference type="EMBL" id="EOA93718.1"/>
    </source>
</evidence>
<keyword evidence="2" id="KW-1185">Reference proteome</keyword>
<reference evidence="2" key="1">
    <citation type="journal article" date="2013" name="Nat. Genet.">
        <title>The duck genome and transcriptome provide insight into an avian influenza virus reservoir species.</title>
        <authorList>
            <person name="Huang Y."/>
            <person name="Li Y."/>
            <person name="Burt D.W."/>
            <person name="Chen H."/>
            <person name="Zhang Y."/>
            <person name="Qian W."/>
            <person name="Kim H."/>
            <person name="Gan S."/>
            <person name="Zhao Y."/>
            <person name="Li J."/>
            <person name="Yi K."/>
            <person name="Feng H."/>
            <person name="Zhu P."/>
            <person name="Li B."/>
            <person name="Liu Q."/>
            <person name="Fairley S."/>
            <person name="Magor K.E."/>
            <person name="Du Z."/>
            <person name="Hu X."/>
            <person name="Goodman L."/>
            <person name="Tafer H."/>
            <person name="Vignal A."/>
            <person name="Lee T."/>
            <person name="Kim K.W."/>
            <person name="Sheng Z."/>
            <person name="An Y."/>
            <person name="Searle S."/>
            <person name="Herrero J."/>
            <person name="Groenen M.A."/>
            <person name="Crooijmans R.P."/>
            <person name="Faraut T."/>
            <person name="Cai Q."/>
            <person name="Webster R.G."/>
            <person name="Aldridge J.R."/>
            <person name="Warren W.C."/>
            <person name="Bartschat S."/>
            <person name="Kehr S."/>
            <person name="Marz M."/>
            <person name="Stadler P.F."/>
            <person name="Smith J."/>
            <person name="Kraus R.H."/>
            <person name="Zhao Y."/>
            <person name="Ren L."/>
            <person name="Fei J."/>
            <person name="Morisson M."/>
            <person name="Kaiser P."/>
            <person name="Griffin D.K."/>
            <person name="Rao M."/>
            <person name="Pitel F."/>
            <person name="Wang J."/>
            <person name="Li N."/>
        </authorList>
    </citation>
    <scope>NUCLEOTIDE SEQUENCE [LARGE SCALE GENOMIC DNA]</scope>
</reference>